<evidence type="ECO:0000256" key="6">
    <source>
        <dbReference type="ARBA" id="ARBA00022692"/>
    </source>
</evidence>
<organism evidence="27 28">
    <name type="scientific">Artemisia annua</name>
    <name type="common">Sweet wormwood</name>
    <dbReference type="NCBI Taxonomy" id="35608"/>
    <lineage>
        <taxon>Eukaryota</taxon>
        <taxon>Viridiplantae</taxon>
        <taxon>Streptophyta</taxon>
        <taxon>Embryophyta</taxon>
        <taxon>Tracheophyta</taxon>
        <taxon>Spermatophyta</taxon>
        <taxon>Magnoliopsida</taxon>
        <taxon>eudicotyledons</taxon>
        <taxon>Gunneridae</taxon>
        <taxon>Pentapetalae</taxon>
        <taxon>asterids</taxon>
        <taxon>campanulids</taxon>
        <taxon>Asterales</taxon>
        <taxon>Asteraceae</taxon>
        <taxon>Asteroideae</taxon>
        <taxon>Anthemideae</taxon>
        <taxon>Artemisiinae</taxon>
        <taxon>Artemisia</taxon>
    </lineage>
</organism>
<keyword evidence="10" id="KW-0378">Hydrolase</keyword>
<keyword evidence="5" id="KW-0808">Transferase</keyword>
<dbReference type="Gene3D" id="4.10.60.10">
    <property type="entry name" value="Zinc finger, CCHC-type"/>
    <property type="match status" value="1"/>
</dbReference>
<evidence type="ECO:0000256" key="19">
    <source>
        <dbReference type="ARBA" id="ARBA00048679"/>
    </source>
</evidence>
<keyword evidence="8" id="KW-0430">Lectin</keyword>
<keyword evidence="12 21" id="KW-0067">ATP-binding</keyword>
<dbReference type="Pfam" id="PF22936">
    <property type="entry name" value="Pol_BBD"/>
    <property type="match status" value="1"/>
</dbReference>
<evidence type="ECO:0000256" key="3">
    <source>
        <dbReference type="ARBA" id="ARBA00022527"/>
    </source>
</evidence>
<dbReference type="PROSITE" id="PS50158">
    <property type="entry name" value="ZF_CCHC"/>
    <property type="match status" value="1"/>
</dbReference>
<keyword evidence="13 23" id="KW-1133">Transmembrane helix</keyword>
<keyword evidence="4" id="KW-0245">EGF-like domain</keyword>
<dbReference type="InterPro" id="IPR036426">
    <property type="entry name" value="Bulb-type_lectin_dom_sf"/>
</dbReference>
<evidence type="ECO:0000256" key="4">
    <source>
        <dbReference type="ARBA" id="ARBA00022536"/>
    </source>
</evidence>
<keyword evidence="28" id="KW-1185">Reference proteome</keyword>
<keyword evidence="16" id="KW-0675">Receptor</keyword>
<dbReference type="Pfam" id="PF13976">
    <property type="entry name" value="gag_pre-integrs"/>
    <property type="match status" value="1"/>
</dbReference>
<dbReference type="GO" id="GO:0048544">
    <property type="term" value="P:recognition of pollen"/>
    <property type="evidence" value="ECO:0007669"/>
    <property type="project" value="InterPro"/>
</dbReference>
<keyword evidence="17" id="KW-0325">Glycoprotein</keyword>
<dbReference type="SUPFAM" id="SSF57756">
    <property type="entry name" value="Retrovirus zinc finger-like domains"/>
    <property type="match status" value="1"/>
</dbReference>
<keyword evidence="6 23" id="KW-0812">Transmembrane</keyword>
<evidence type="ECO:0000256" key="22">
    <source>
        <dbReference type="SAM" id="MobiDB-lite"/>
    </source>
</evidence>
<dbReference type="InterPro" id="IPR000858">
    <property type="entry name" value="S_locus_glycoprot_dom"/>
</dbReference>
<dbReference type="Gene3D" id="3.30.420.10">
    <property type="entry name" value="Ribonuclease H-like superfamily/Ribonuclease H"/>
    <property type="match status" value="1"/>
</dbReference>
<dbReference type="InterPro" id="IPR057670">
    <property type="entry name" value="SH3_retrovirus"/>
</dbReference>
<feature type="domain" description="Integrase catalytic" evidence="26">
    <location>
        <begin position="860"/>
        <end position="1026"/>
    </location>
</feature>
<evidence type="ECO:0000259" key="24">
    <source>
        <dbReference type="PROSITE" id="PS50011"/>
    </source>
</evidence>
<dbReference type="SMART" id="SM00343">
    <property type="entry name" value="ZnF_C2HC"/>
    <property type="match status" value="1"/>
</dbReference>
<proteinExistence type="predicted"/>
<dbReference type="PROSITE" id="PS50994">
    <property type="entry name" value="INTEGRASE"/>
    <property type="match status" value="1"/>
</dbReference>
<feature type="domain" description="Protein kinase" evidence="24">
    <location>
        <begin position="1725"/>
        <end position="1978"/>
    </location>
</feature>
<dbReference type="GO" id="GO:0008270">
    <property type="term" value="F:zinc ion binding"/>
    <property type="evidence" value="ECO:0007669"/>
    <property type="project" value="UniProtKB-KW"/>
</dbReference>
<dbReference type="InterPro" id="IPR025724">
    <property type="entry name" value="GAG-pre-integrase_dom"/>
</dbReference>
<dbReference type="InterPro" id="IPR001584">
    <property type="entry name" value="Integrase_cat-core"/>
</dbReference>
<keyword evidence="15" id="KW-1015">Disulfide bond</keyword>
<feature type="compositionally biased region" description="Basic and acidic residues" evidence="22">
    <location>
        <begin position="611"/>
        <end position="620"/>
    </location>
</feature>
<dbReference type="Pfam" id="PF00954">
    <property type="entry name" value="S_locus_glycop"/>
    <property type="match status" value="1"/>
</dbReference>
<evidence type="ECO:0000256" key="7">
    <source>
        <dbReference type="ARBA" id="ARBA00022729"/>
    </source>
</evidence>
<dbReference type="EMBL" id="PKPP01000899">
    <property type="protein sequence ID" value="PWA87601.1"/>
    <property type="molecule type" value="Genomic_DNA"/>
</dbReference>
<dbReference type="CDD" id="cd09272">
    <property type="entry name" value="RNase_HI_RT_Ty1"/>
    <property type="match status" value="1"/>
</dbReference>
<name>A0A2U1PPD1_ARTAN</name>
<feature type="binding site" evidence="21">
    <location>
        <position position="1753"/>
    </location>
    <ligand>
        <name>ATP</name>
        <dbReference type="ChEBI" id="CHEBI:30616"/>
    </ligand>
</feature>
<evidence type="ECO:0000256" key="17">
    <source>
        <dbReference type="ARBA" id="ARBA00023180"/>
    </source>
</evidence>
<accession>A0A2U1PPD1</accession>
<dbReference type="SUPFAM" id="SSF51110">
    <property type="entry name" value="alpha-D-mannose-specific plant lectins"/>
    <property type="match status" value="1"/>
</dbReference>
<dbReference type="SUPFAM" id="SSF53098">
    <property type="entry name" value="Ribonuclease H-like"/>
    <property type="match status" value="1"/>
</dbReference>
<keyword evidence="9 21" id="KW-0547">Nucleotide-binding</keyword>
<evidence type="ECO:0000256" key="1">
    <source>
        <dbReference type="ARBA" id="ARBA00004479"/>
    </source>
</evidence>
<dbReference type="InterPro" id="IPR013103">
    <property type="entry name" value="RVT_2"/>
</dbReference>
<comment type="catalytic activity">
    <reaction evidence="19">
        <text>L-seryl-[protein] + ATP = O-phospho-L-seryl-[protein] + ADP + H(+)</text>
        <dbReference type="Rhea" id="RHEA:17989"/>
        <dbReference type="Rhea" id="RHEA-COMP:9863"/>
        <dbReference type="Rhea" id="RHEA-COMP:11604"/>
        <dbReference type="ChEBI" id="CHEBI:15378"/>
        <dbReference type="ChEBI" id="CHEBI:29999"/>
        <dbReference type="ChEBI" id="CHEBI:30616"/>
        <dbReference type="ChEBI" id="CHEBI:83421"/>
        <dbReference type="ChEBI" id="CHEBI:456216"/>
        <dbReference type="EC" id="2.7.11.1"/>
    </reaction>
</comment>
<dbReference type="InterPro" id="IPR017441">
    <property type="entry name" value="Protein_kinase_ATP_BS"/>
</dbReference>
<keyword evidence="20" id="KW-0479">Metal-binding</keyword>
<feature type="domain" description="CCHC-type" evidence="25">
    <location>
        <begin position="629"/>
        <end position="644"/>
    </location>
</feature>
<feature type="compositionally biased region" description="Low complexity" evidence="22">
    <location>
        <begin position="1114"/>
        <end position="1142"/>
    </location>
</feature>
<dbReference type="EC" id="2.7.11.1" evidence="2"/>
<keyword evidence="7" id="KW-0732">Signal</keyword>
<evidence type="ECO:0000313" key="28">
    <source>
        <dbReference type="Proteomes" id="UP000245207"/>
    </source>
</evidence>
<evidence type="ECO:0000256" key="20">
    <source>
        <dbReference type="PROSITE-ProRule" id="PRU00047"/>
    </source>
</evidence>
<dbReference type="InterPro" id="IPR001878">
    <property type="entry name" value="Znf_CCHC"/>
</dbReference>
<dbReference type="FunFam" id="3.30.200.20:FF:000059">
    <property type="entry name" value="S-receptor-like serine/threonine-protein kinase"/>
    <property type="match status" value="1"/>
</dbReference>
<dbReference type="SUPFAM" id="SSF56112">
    <property type="entry name" value="Protein kinase-like (PK-like)"/>
    <property type="match status" value="1"/>
</dbReference>
<evidence type="ECO:0000256" key="9">
    <source>
        <dbReference type="ARBA" id="ARBA00022741"/>
    </source>
</evidence>
<feature type="compositionally biased region" description="Low complexity" evidence="22">
    <location>
        <begin position="594"/>
        <end position="610"/>
    </location>
</feature>
<dbReference type="InterPro" id="IPR012337">
    <property type="entry name" value="RNaseH-like_sf"/>
</dbReference>
<dbReference type="Gene3D" id="2.90.10.10">
    <property type="entry name" value="Bulb-type lectin domain"/>
    <property type="match status" value="1"/>
</dbReference>
<keyword evidence="10" id="KW-0645">Protease</keyword>
<dbReference type="GO" id="GO:0016020">
    <property type="term" value="C:membrane"/>
    <property type="evidence" value="ECO:0007669"/>
    <property type="project" value="UniProtKB-SubCell"/>
</dbReference>
<comment type="caution">
    <text evidence="27">The sequence shown here is derived from an EMBL/GenBank/DDBJ whole genome shotgun (WGS) entry which is preliminary data.</text>
</comment>
<dbReference type="SUPFAM" id="SSF56672">
    <property type="entry name" value="DNA/RNA polymerases"/>
    <property type="match status" value="1"/>
</dbReference>
<dbReference type="FunFam" id="1.10.510.10:FF:000237">
    <property type="entry name" value="G-type lectin S-receptor-like serine/threonine-protein kinase"/>
    <property type="match status" value="1"/>
</dbReference>
<dbReference type="InterPro" id="IPR051343">
    <property type="entry name" value="G-type_lectin_kinases/EP1-like"/>
</dbReference>
<dbReference type="Gene3D" id="1.10.510.10">
    <property type="entry name" value="Transferase(Phosphotransferase) domain 1"/>
    <property type="match status" value="1"/>
</dbReference>
<dbReference type="InterPro" id="IPR036397">
    <property type="entry name" value="RNaseH_sf"/>
</dbReference>
<reference evidence="27 28" key="1">
    <citation type="journal article" date="2018" name="Mol. Plant">
        <title>The genome of Artemisia annua provides insight into the evolution of Asteraceae family and artemisinin biosynthesis.</title>
        <authorList>
            <person name="Shen Q."/>
            <person name="Zhang L."/>
            <person name="Liao Z."/>
            <person name="Wang S."/>
            <person name="Yan T."/>
            <person name="Shi P."/>
            <person name="Liu M."/>
            <person name="Fu X."/>
            <person name="Pan Q."/>
            <person name="Wang Y."/>
            <person name="Lv Z."/>
            <person name="Lu X."/>
            <person name="Zhang F."/>
            <person name="Jiang W."/>
            <person name="Ma Y."/>
            <person name="Chen M."/>
            <person name="Hao X."/>
            <person name="Li L."/>
            <person name="Tang Y."/>
            <person name="Lv G."/>
            <person name="Zhou Y."/>
            <person name="Sun X."/>
            <person name="Brodelius P.E."/>
            <person name="Rose J.K.C."/>
            <person name="Tang K."/>
        </authorList>
    </citation>
    <scope>NUCLEOTIDE SEQUENCE [LARGE SCALE GENOMIC DNA]</scope>
    <source>
        <strain evidence="28">cv. Huhao1</strain>
        <tissue evidence="27">Leaf</tissue>
    </source>
</reference>
<keyword evidence="3" id="KW-0723">Serine/threonine-protein kinase</keyword>
<evidence type="ECO:0000256" key="15">
    <source>
        <dbReference type="ARBA" id="ARBA00023157"/>
    </source>
</evidence>
<evidence type="ECO:0000256" key="18">
    <source>
        <dbReference type="ARBA" id="ARBA00047899"/>
    </source>
</evidence>
<comment type="catalytic activity">
    <reaction evidence="18">
        <text>L-threonyl-[protein] + ATP = O-phospho-L-threonyl-[protein] + ADP + H(+)</text>
        <dbReference type="Rhea" id="RHEA:46608"/>
        <dbReference type="Rhea" id="RHEA-COMP:11060"/>
        <dbReference type="Rhea" id="RHEA-COMP:11605"/>
        <dbReference type="ChEBI" id="CHEBI:15378"/>
        <dbReference type="ChEBI" id="CHEBI:30013"/>
        <dbReference type="ChEBI" id="CHEBI:30616"/>
        <dbReference type="ChEBI" id="CHEBI:61977"/>
        <dbReference type="ChEBI" id="CHEBI:456216"/>
        <dbReference type="EC" id="2.7.11.1"/>
    </reaction>
</comment>
<evidence type="ECO:0000256" key="5">
    <source>
        <dbReference type="ARBA" id="ARBA00022679"/>
    </source>
</evidence>
<keyword evidence="20" id="KW-0862">Zinc</keyword>
<evidence type="ECO:0000256" key="16">
    <source>
        <dbReference type="ARBA" id="ARBA00023170"/>
    </source>
</evidence>
<dbReference type="InterPro" id="IPR054722">
    <property type="entry name" value="PolX-like_BBD"/>
</dbReference>
<protein>
    <recommendedName>
        <fullName evidence="2">non-specific serine/threonine protein kinase</fullName>
        <ecNumber evidence="2">2.7.11.1</ecNumber>
    </recommendedName>
</protein>
<evidence type="ECO:0000256" key="2">
    <source>
        <dbReference type="ARBA" id="ARBA00012513"/>
    </source>
</evidence>
<dbReference type="InterPro" id="IPR000719">
    <property type="entry name" value="Prot_kinase_dom"/>
</dbReference>
<keyword evidence="20" id="KW-0863">Zinc-finger</keyword>
<evidence type="ECO:0000256" key="11">
    <source>
        <dbReference type="ARBA" id="ARBA00022777"/>
    </source>
</evidence>
<dbReference type="GO" id="GO:0004190">
    <property type="term" value="F:aspartic-type endopeptidase activity"/>
    <property type="evidence" value="ECO:0007669"/>
    <property type="project" value="UniProtKB-KW"/>
</dbReference>
<gene>
    <name evidence="27" type="ORF">CTI12_AA132830</name>
</gene>
<dbReference type="PANTHER" id="PTHR47976">
    <property type="entry name" value="G-TYPE LECTIN S-RECEPTOR-LIKE SERINE/THREONINE-PROTEIN KINASE SD2-5"/>
    <property type="match status" value="1"/>
</dbReference>
<dbReference type="Pfam" id="PF07727">
    <property type="entry name" value="RVT_2"/>
    <property type="match status" value="1"/>
</dbReference>
<keyword evidence="14 23" id="KW-0472">Membrane</keyword>
<dbReference type="Pfam" id="PF00665">
    <property type="entry name" value="rve"/>
    <property type="match status" value="1"/>
</dbReference>
<dbReference type="InterPro" id="IPR043502">
    <property type="entry name" value="DNA/RNA_pol_sf"/>
</dbReference>
<evidence type="ECO:0000256" key="13">
    <source>
        <dbReference type="ARBA" id="ARBA00022989"/>
    </source>
</evidence>
<feature type="region of interest" description="Disordered" evidence="22">
    <location>
        <begin position="567"/>
        <end position="620"/>
    </location>
</feature>
<sequence length="1994" mass="225936">MINIQSHIVTKNIVGGEQLFPMTLVLLHLIILTTFLHSITAQQTKGSVSVGASLIATPDAKPWVSSSGEFAFGFQQVQGNDNFLLSIWYDKLPNKTIVWFPKDGPLVATGSKVELLVSRGLVLSDPQSKEVWTSGTISNVAYGVMNDTGDTLLPTQVIEVEEVINSRMSKSNFSGGRFQLRLLPDGNLVLNTRDMFSSSPLDAYFVSGTHDPLNSTNSGFQLIFDATGYLYILRKNGERFYLTSRGTLPSGDNYYRATLDSDGVFTQYYHPKDPADNTDWRVIWFEPKNICDRIDGTVGGGACGLNNVCSLDNNRPNCACPQGFSLVDSNDPNGNCNPDFTPSCGDGYVENQLDLIELTDIDWPNANFEHIYPTNEESCKKSCLCWLDPERDKNRTKKTLLQNTCWLSISYNETKTSLSRTKVEKKNVILEAHGLWETIEPKENTQVEDKKDKETLALLYQALTEDVILQVASCKTAKELWESLKMRHVGEERVQQARLQSLMIGYQTLQMKEDENSTPDRFIQIVTSIEQTNDLDNITLDEIAGRLKAFEERIKLRKGEQVESQDNLLFAQGEHSKKGKRFFKRGGRSNHSRGNWQNKGNRNNSNGGNSSHRDKYNNKPAWDKSKVTCYNCGKLGHVRNECRKPSTNQEQSNLILEDDEPSLLMATHETEEVLLNEGQIQPQKYATTDASIWYLDNGASNHMTGTKSHFKDIDESIIGRVRFGDGSYVEIKGRGSILLGCRNQQQKIISDVYYIPNLKSNILSLGQLTEIGCKIIMDGNKLTFIKLHIEAPICLLANVDNQAWLWHARLGHLNFDALDRMTSKGLVEGIPRIKHAGQICDACLLGKHVRKPFPNKAKFRSKNPLDLVYEDLCGPISPATHSGKNLIFMLIDDCTRFMWSYFLTSKDQAFETFKEFRQKVEMELKIKVKMLRTDRGGEFTSNEFTKYCKENGIARQLKAPYSPQQNGVVERKNRIVLSTTRSMMKAMKLPLTFWAEAVRHAIYILNRVPTKALEDKTPYEALYNRKPNLEYLRIFGCIAYAKITIPHLKKLEDRSISMIYLGVEEGSKACRLYDPVEKKKHDWDKSGEDTSSQDTFWASFVIDEVDNENPIPVNLDNNDNNNNMYQIPDPTSDPDSPITPSTYNYDPNSEDEVEATSSSLGSSRHRYDHSPVRDLKDLAEIYETAQHVEAPSLFFTEEEPQNFKEASKDKKWIEAMEIELDSINKNNTWTLTILPTNQKAIGLKWVYKTKRDAKGDIVKYKARLVAKGYVQEQGIDFDEVFAPVDRIETVRLILALAAYHGWQVHHLDVKSAFLHGELKEEVYVTQPEGFIQQGNSGKVYKLTKALYGLRQAPRAWNVKLDQTLKSLDFKKCNLEQAVYTKRSKTSTLIVGVYVDDLIITGTPKKEIDLFKSQMKDKFEMSDLGLLAYYLGIEVSQTGGDITIKQTGYINKILKETSMMDTKLVKAEDGNPVDATYYRSLIGSLRYLLHTRPDLSYSVGLLSRFMQDPKDHHLKAVKQVIRYIKGTKEHGIIYKKEGGCKIRGYSDSSYGINTDQGKGTTGIVFYFGESSITWCTQKQPTVALSSCESEFMAATGAACQALWLKRLLSELTGWQEKRITLRVDNISAIQLVKNPVFHGMSKHIDIRYHFIRECVENINGHINVEHVNGELQRADILTKALPRLNVFCVGFFQIHKRKARKQHPRGRAFETSLPHFTYQELVIATNGFKDELGKGSFGIVYKGSIGTKIVAVKKLDRVFQDGEKEFQTEVNAIARTHHKNLVQLVGYRNDGEERLLIYEYMSNDTLAVFLFGDIRPSWKQRSNTAVGIAKGLSYLHEECNTQVIHCDIKPQNILLDDYYNAKISDFGLAKLLMINQSGTYTGIRGTKGYVAPEWFRNTPVTVKVDVYSFGVLLLEIISCRKSLHFESGRLDVLVENDSEALVDYKRLKAFFMVAIWCVQETPSERPTMRKVIQMLEGAVEVTKPPCPFSVSVTSI</sequence>
<evidence type="ECO:0000256" key="14">
    <source>
        <dbReference type="ARBA" id="ARBA00023136"/>
    </source>
</evidence>
<evidence type="ECO:0000256" key="21">
    <source>
        <dbReference type="PROSITE-ProRule" id="PRU10141"/>
    </source>
</evidence>
<dbReference type="InterPro" id="IPR036875">
    <property type="entry name" value="Znf_CCHC_sf"/>
</dbReference>
<dbReference type="Pfam" id="PF00069">
    <property type="entry name" value="Pkinase"/>
    <property type="match status" value="1"/>
</dbReference>
<dbReference type="InterPro" id="IPR011009">
    <property type="entry name" value="Kinase-like_dom_sf"/>
</dbReference>
<evidence type="ECO:0000256" key="8">
    <source>
        <dbReference type="ARBA" id="ARBA00022734"/>
    </source>
</evidence>
<dbReference type="Pfam" id="PF14223">
    <property type="entry name" value="Retrotran_gag_2"/>
    <property type="match status" value="1"/>
</dbReference>
<dbReference type="PROSITE" id="PS00107">
    <property type="entry name" value="PROTEIN_KINASE_ATP"/>
    <property type="match status" value="1"/>
</dbReference>
<dbReference type="InterPro" id="IPR008271">
    <property type="entry name" value="Ser/Thr_kinase_AS"/>
</dbReference>
<dbReference type="GO" id="GO:0030246">
    <property type="term" value="F:carbohydrate binding"/>
    <property type="evidence" value="ECO:0007669"/>
    <property type="project" value="UniProtKB-KW"/>
</dbReference>
<dbReference type="Proteomes" id="UP000245207">
    <property type="component" value="Unassembled WGS sequence"/>
</dbReference>
<keyword evidence="10" id="KW-0064">Aspartyl protease</keyword>
<dbReference type="PROSITE" id="PS00108">
    <property type="entry name" value="PROTEIN_KINASE_ST"/>
    <property type="match status" value="1"/>
</dbReference>
<keyword evidence="11" id="KW-0418">Kinase</keyword>
<feature type="transmembrane region" description="Helical" evidence="23">
    <location>
        <begin position="20"/>
        <end position="39"/>
    </location>
</feature>
<dbReference type="GO" id="GO:0004674">
    <property type="term" value="F:protein serine/threonine kinase activity"/>
    <property type="evidence" value="ECO:0007669"/>
    <property type="project" value="UniProtKB-KW"/>
</dbReference>
<dbReference type="Pfam" id="PF25597">
    <property type="entry name" value="SH3_retrovirus"/>
    <property type="match status" value="1"/>
</dbReference>
<dbReference type="PANTHER" id="PTHR47976:SF15">
    <property type="entry name" value="G-TYPE LECTIN S-RECEPTOR-LIKE SERINE_THREONINE-PROTEIN KINASE RLK1"/>
    <property type="match status" value="1"/>
</dbReference>
<dbReference type="Pfam" id="PF00098">
    <property type="entry name" value="zf-CCHC"/>
    <property type="match status" value="1"/>
</dbReference>
<evidence type="ECO:0000256" key="12">
    <source>
        <dbReference type="ARBA" id="ARBA00022840"/>
    </source>
</evidence>
<evidence type="ECO:0000313" key="27">
    <source>
        <dbReference type="EMBL" id="PWA87601.1"/>
    </source>
</evidence>
<evidence type="ECO:0000256" key="10">
    <source>
        <dbReference type="ARBA" id="ARBA00022750"/>
    </source>
</evidence>
<dbReference type="OrthoDB" id="783026at2759"/>
<comment type="subcellular location">
    <subcellularLocation>
        <location evidence="1">Membrane</location>
        <topology evidence="1">Single-pass type I membrane protein</topology>
    </subcellularLocation>
</comment>
<dbReference type="PROSITE" id="PS50011">
    <property type="entry name" value="PROTEIN_KINASE_DOM"/>
    <property type="match status" value="1"/>
</dbReference>
<dbReference type="GO" id="GO:0003676">
    <property type="term" value="F:nucleic acid binding"/>
    <property type="evidence" value="ECO:0007669"/>
    <property type="project" value="InterPro"/>
</dbReference>
<dbReference type="GO" id="GO:0005524">
    <property type="term" value="F:ATP binding"/>
    <property type="evidence" value="ECO:0007669"/>
    <property type="project" value="UniProtKB-UniRule"/>
</dbReference>
<evidence type="ECO:0000259" key="25">
    <source>
        <dbReference type="PROSITE" id="PS50158"/>
    </source>
</evidence>
<dbReference type="Gene3D" id="3.30.200.20">
    <property type="entry name" value="Phosphorylase Kinase, domain 1"/>
    <property type="match status" value="1"/>
</dbReference>
<evidence type="ECO:0000256" key="23">
    <source>
        <dbReference type="SAM" id="Phobius"/>
    </source>
</evidence>
<evidence type="ECO:0000259" key="26">
    <source>
        <dbReference type="PROSITE" id="PS50994"/>
    </source>
</evidence>
<dbReference type="SMART" id="SM00220">
    <property type="entry name" value="S_TKc"/>
    <property type="match status" value="1"/>
</dbReference>
<dbReference type="GO" id="GO:0015074">
    <property type="term" value="P:DNA integration"/>
    <property type="evidence" value="ECO:0007669"/>
    <property type="project" value="InterPro"/>
</dbReference>
<feature type="compositionally biased region" description="Basic residues" evidence="22">
    <location>
        <begin position="577"/>
        <end position="591"/>
    </location>
</feature>
<dbReference type="STRING" id="35608.A0A2U1PPD1"/>
<feature type="region of interest" description="Disordered" evidence="22">
    <location>
        <begin position="1109"/>
        <end position="1168"/>
    </location>
</feature>